<evidence type="ECO:0000313" key="2">
    <source>
        <dbReference type="Proteomes" id="UP001055811"/>
    </source>
</evidence>
<comment type="caution">
    <text evidence="1">The sequence shown here is derived from an EMBL/GenBank/DDBJ whole genome shotgun (WGS) entry which is preliminary data.</text>
</comment>
<sequence>MFLVTRCTKKSDKTTQKVVKSKKLEGRLEIQSLYRSFMSCPILERFDVVSGIFNADSIQIYISSEVIAEMMNPEQVDIGCIIWHQMYGL</sequence>
<dbReference type="EMBL" id="CM042013">
    <property type="protein sequence ID" value="KAI3739217.1"/>
    <property type="molecule type" value="Genomic_DNA"/>
</dbReference>
<dbReference type="Proteomes" id="UP001055811">
    <property type="component" value="Linkage Group LG05"/>
</dbReference>
<reference evidence="2" key="1">
    <citation type="journal article" date="2022" name="Mol. Ecol. Resour.">
        <title>The genomes of chicory, endive, great burdock and yacon provide insights into Asteraceae palaeo-polyploidization history and plant inulin production.</title>
        <authorList>
            <person name="Fan W."/>
            <person name="Wang S."/>
            <person name="Wang H."/>
            <person name="Wang A."/>
            <person name="Jiang F."/>
            <person name="Liu H."/>
            <person name="Zhao H."/>
            <person name="Xu D."/>
            <person name="Zhang Y."/>
        </authorList>
    </citation>
    <scope>NUCLEOTIDE SEQUENCE [LARGE SCALE GENOMIC DNA]</scope>
    <source>
        <strain evidence="2">cv. Punajuju</strain>
    </source>
</reference>
<gene>
    <name evidence="1" type="ORF">L2E82_29616</name>
</gene>
<keyword evidence="2" id="KW-1185">Reference proteome</keyword>
<protein>
    <submittedName>
        <fullName evidence="1">Uncharacterized protein</fullName>
    </submittedName>
</protein>
<accession>A0ACB9CY38</accession>
<reference evidence="1 2" key="2">
    <citation type="journal article" date="2022" name="Mol. Ecol. Resour.">
        <title>The genomes of chicory, endive, great burdock and yacon provide insights into Asteraceae paleo-polyploidization history and plant inulin production.</title>
        <authorList>
            <person name="Fan W."/>
            <person name="Wang S."/>
            <person name="Wang H."/>
            <person name="Wang A."/>
            <person name="Jiang F."/>
            <person name="Liu H."/>
            <person name="Zhao H."/>
            <person name="Xu D."/>
            <person name="Zhang Y."/>
        </authorList>
    </citation>
    <scope>NUCLEOTIDE SEQUENCE [LARGE SCALE GENOMIC DNA]</scope>
    <source>
        <strain evidence="2">cv. Punajuju</strain>
        <tissue evidence="1">Leaves</tissue>
    </source>
</reference>
<organism evidence="1 2">
    <name type="scientific">Cichorium intybus</name>
    <name type="common">Chicory</name>
    <dbReference type="NCBI Taxonomy" id="13427"/>
    <lineage>
        <taxon>Eukaryota</taxon>
        <taxon>Viridiplantae</taxon>
        <taxon>Streptophyta</taxon>
        <taxon>Embryophyta</taxon>
        <taxon>Tracheophyta</taxon>
        <taxon>Spermatophyta</taxon>
        <taxon>Magnoliopsida</taxon>
        <taxon>eudicotyledons</taxon>
        <taxon>Gunneridae</taxon>
        <taxon>Pentapetalae</taxon>
        <taxon>asterids</taxon>
        <taxon>campanulids</taxon>
        <taxon>Asterales</taxon>
        <taxon>Asteraceae</taxon>
        <taxon>Cichorioideae</taxon>
        <taxon>Cichorieae</taxon>
        <taxon>Cichoriinae</taxon>
        <taxon>Cichorium</taxon>
    </lineage>
</organism>
<evidence type="ECO:0000313" key="1">
    <source>
        <dbReference type="EMBL" id="KAI3739217.1"/>
    </source>
</evidence>
<proteinExistence type="predicted"/>
<name>A0ACB9CY38_CICIN</name>